<dbReference type="GO" id="GO:0030288">
    <property type="term" value="C:outer membrane-bounded periplasmic space"/>
    <property type="evidence" value="ECO:0007669"/>
    <property type="project" value="InterPro"/>
</dbReference>
<evidence type="ECO:0000256" key="1">
    <source>
        <dbReference type="ARBA" id="ARBA00005695"/>
    </source>
</evidence>
<dbReference type="GO" id="GO:0071916">
    <property type="term" value="F:dipeptide transmembrane transporter activity"/>
    <property type="evidence" value="ECO:0007669"/>
    <property type="project" value="InterPro"/>
</dbReference>
<evidence type="ECO:0000256" key="3">
    <source>
        <dbReference type="SAM" id="SignalP"/>
    </source>
</evidence>
<dbReference type="SUPFAM" id="SSF53850">
    <property type="entry name" value="Periplasmic binding protein-like II"/>
    <property type="match status" value="1"/>
</dbReference>
<organism evidence="5 6">
    <name type="scientific">Proteus faecis</name>
    <dbReference type="NCBI Taxonomy" id="2050967"/>
    <lineage>
        <taxon>Bacteria</taxon>
        <taxon>Pseudomonadati</taxon>
        <taxon>Pseudomonadota</taxon>
        <taxon>Gammaproteobacteria</taxon>
        <taxon>Enterobacterales</taxon>
        <taxon>Morganellaceae</taxon>
        <taxon>Proteus</taxon>
    </lineage>
</organism>
<dbReference type="Gene3D" id="3.40.190.10">
    <property type="entry name" value="Periplasmic binding protein-like II"/>
    <property type="match status" value="1"/>
</dbReference>
<dbReference type="AlphaFoldDB" id="A0AAW7CQH9"/>
<dbReference type="InterPro" id="IPR039424">
    <property type="entry name" value="SBP_5"/>
</dbReference>
<keyword evidence="2 3" id="KW-0732">Signal</keyword>
<evidence type="ECO:0000259" key="4">
    <source>
        <dbReference type="Pfam" id="PF00496"/>
    </source>
</evidence>
<dbReference type="NCBIfam" id="NF043070">
    <property type="entry name" value="DppA_dipep"/>
    <property type="match status" value="1"/>
</dbReference>
<dbReference type="GeneID" id="83612851"/>
<evidence type="ECO:0000313" key="5">
    <source>
        <dbReference type="EMBL" id="MDL5355104.1"/>
    </source>
</evidence>
<dbReference type="GO" id="GO:0043190">
    <property type="term" value="C:ATP-binding cassette (ABC) transporter complex"/>
    <property type="evidence" value="ECO:0007669"/>
    <property type="project" value="InterPro"/>
</dbReference>
<evidence type="ECO:0000256" key="2">
    <source>
        <dbReference type="ARBA" id="ARBA00022729"/>
    </source>
</evidence>
<sequence length="535" mass="60311">MKSSKKQTGILTATIGLLALAVSAGVQAKTLVYCSEGSPEGFNPQLFTSGTTYDASSVPIYNRLVEFKLGTTEIIPGLAESWDVSDDGKVYTFHLRKGVNWHSSKTFKPTREFNADDVMYTFMRQMDPKHPYHKVSGGSYEYFSGMDMNNMIEKIEKVDDHTVRFVLTRSEAPFIADMAMDFASILSAEYADNMMKAGTPEKVDLDPIGTGPFQLQQYQKDSRILYKANDQYWGKKPDIDRLVFSITPDASVRYAKLQKGECQAMPFPNPADIAKMKQNSDINLLEQPGLNVGYISFNVEKKPLDNQKVRQALSMAVNKDAIIEAVYQGAGQKAKNLIPPTMWSYNDEIVDYEYNPEKAKALLKEAGLAEGFTIDLWAMPVQRPYNPNARRMAEMVQADWEKIGVKTKIVSYEWGEYLKRAKSGEHQAVMMGWTGDNGDPDNFFATLFSCAAKEQGSNYSKWCYKPFEDLIQPARITADHDKRVELYKQAQVVMHDQAPALIIAHSTVYEPVSKKVENYVVDPLGKHHFENVSLK</sequence>
<dbReference type="InterPro" id="IPR000914">
    <property type="entry name" value="SBP_5_dom"/>
</dbReference>
<dbReference type="Pfam" id="PF00496">
    <property type="entry name" value="SBP_bac_5"/>
    <property type="match status" value="1"/>
</dbReference>
<dbReference type="Gene3D" id="3.90.76.10">
    <property type="entry name" value="Dipeptide-binding Protein, Domain 1"/>
    <property type="match status" value="1"/>
</dbReference>
<dbReference type="EMBL" id="JASVWL010000006">
    <property type="protein sequence ID" value="MDL5355104.1"/>
    <property type="molecule type" value="Genomic_DNA"/>
</dbReference>
<protein>
    <submittedName>
        <fullName evidence="5">ABC transporter substrate-binding protein</fullName>
    </submittedName>
</protein>
<proteinExistence type="inferred from homology"/>
<dbReference type="InterPro" id="IPR050017">
    <property type="entry name" value="DppA_dipep"/>
</dbReference>
<dbReference type="PANTHER" id="PTHR30290">
    <property type="entry name" value="PERIPLASMIC BINDING COMPONENT OF ABC TRANSPORTER"/>
    <property type="match status" value="1"/>
</dbReference>
<feature type="domain" description="Solute-binding protein family 5" evidence="4">
    <location>
        <begin position="73"/>
        <end position="453"/>
    </location>
</feature>
<dbReference type="FunFam" id="3.90.76.10:FF:000002">
    <property type="entry name" value="Dipeptide ABC transporter, substrate-binding protein"/>
    <property type="match status" value="1"/>
</dbReference>
<comment type="caution">
    <text evidence="5">The sequence shown here is derived from an EMBL/GenBank/DDBJ whole genome shotgun (WGS) entry which is preliminary data.</text>
</comment>
<dbReference type="InterPro" id="IPR023765">
    <property type="entry name" value="SBP_5_CS"/>
</dbReference>
<dbReference type="FunFam" id="3.10.105.10:FF:000002">
    <property type="entry name" value="Dipeptide ABC transporter, substrate-binding protein"/>
    <property type="match status" value="1"/>
</dbReference>
<dbReference type="PIRSF" id="PIRSF002741">
    <property type="entry name" value="MppA"/>
    <property type="match status" value="1"/>
</dbReference>
<dbReference type="CDD" id="cd08493">
    <property type="entry name" value="PBP2_DppA_like"/>
    <property type="match status" value="1"/>
</dbReference>
<dbReference type="FunFam" id="3.40.190.10:FF:000036">
    <property type="entry name" value="Dipeptide ABC transporter, substrate-binding protein"/>
    <property type="match status" value="1"/>
</dbReference>
<dbReference type="RefSeq" id="WP_109395884.1">
    <property type="nucleotide sequence ID" value="NZ_JAIKTY010000152.1"/>
</dbReference>
<dbReference type="Proteomes" id="UP001224739">
    <property type="component" value="Unassembled WGS sequence"/>
</dbReference>
<feature type="signal peptide" evidence="3">
    <location>
        <begin position="1"/>
        <end position="28"/>
    </location>
</feature>
<dbReference type="Gene3D" id="3.10.105.10">
    <property type="entry name" value="Dipeptide-binding Protein, Domain 3"/>
    <property type="match status" value="1"/>
</dbReference>
<dbReference type="PROSITE" id="PS01040">
    <property type="entry name" value="SBP_BACTERIAL_5"/>
    <property type="match status" value="1"/>
</dbReference>
<evidence type="ECO:0000313" key="6">
    <source>
        <dbReference type="Proteomes" id="UP001224739"/>
    </source>
</evidence>
<dbReference type="GO" id="GO:1904680">
    <property type="term" value="F:peptide transmembrane transporter activity"/>
    <property type="evidence" value="ECO:0007669"/>
    <property type="project" value="TreeGrafter"/>
</dbReference>
<feature type="chain" id="PRO_5043442933" evidence="3">
    <location>
        <begin position="29"/>
        <end position="535"/>
    </location>
</feature>
<gene>
    <name evidence="5" type="ORF">QSH02_09710</name>
</gene>
<comment type="similarity">
    <text evidence="1">Belongs to the bacterial solute-binding protein 5 family.</text>
</comment>
<dbReference type="PANTHER" id="PTHR30290:SF38">
    <property type="entry name" value="D,D-DIPEPTIDE-BINDING PERIPLASMIC PROTEIN DDPA-RELATED"/>
    <property type="match status" value="1"/>
</dbReference>
<accession>A0AAW7CQH9</accession>
<name>A0AAW7CQH9_9GAMM</name>
<dbReference type="InterPro" id="IPR030678">
    <property type="entry name" value="Peptide/Ni-bd"/>
</dbReference>
<reference evidence="5" key="1">
    <citation type="submission" date="2023-06" db="EMBL/GenBank/DDBJ databases">
        <title>Acute promotion of culturable opportunistic pathogens and persistent increase of antibiotic resistance following antibiotic exposure in mouse gut microbiota.</title>
        <authorList>
            <person name="Li L."/>
            <person name="Wang B."/>
            <person name="Sun Y."/>
            <person name="Wang M."/>
            <person name="Xu H."/>
        </authorList>
    </citation>
    <scope>NUCLEOTIDE SEQUENCE</scope>
    <source>
        <strain evidence="5">EPA10_1</strain>
    </source>
</reference>